<protein>
    <submittedName>
        <fullName evidence="2">Uncharacterized protein</fullName>
    </submittedName>
</protein>
<name>A0A8H4KUV9_9HYPO</name>
<sequence length="119" mass="12669">MEENTRAMRDLVVSQGNTMMQTFTRAMEVQGAAMARAAEAQTTAMTRAAEAQTTALSQLATAIGNLGGRRSRRPRSESRSPEESPARKRNSMFSSSVPVVTLSDDESADNSDQSGVGGV</sequence>
<feature type="compositionally biased region" description="Polar residues" evidence="1">
    <location>
        <begin position="110"/>
        <end position="119"/>
    </location>
</feature>
<feature type="compositionally biased region" description="Basic and acidic residues" evidence="1">
    <location>
        <begin position="74"/>
        <end position="86"/>
    </location>
</feature>
<evidence type="ECO:0000313" key="2">
    <source>
        <dbReference type="EMBL" id="KAF4456124.1"/>
    </source>
</evidence>
<feature type="region of interest" description="Disordered" evidence="1">
    <location>
        <begin position="59"/>
        <end position="119"/>
    </location>
</feature>
<evidence type="ECO:0000256" key="1">
    <source>
        <dbReference type="SAM" id="MobiDB-lite"/>
    </source>
</evidence>
<organism evidence="2 3">
    <name type="scientific">Fusarium austroafricanum</name>
    <dbReference type="NCBI Taxonomy" id="2364996"/>
    <lineage>
        <taxon>Eukaryota</taxon>
        <taxon>Fungi</taxon>
        <taxon>Dikarya</taxon>
        <taxon>Ascomycota</taxon>
        <taxon>Pezizomycotina</taxon>
        <taxon>Sordariomycetes</taxon>
        <taxon>Hypocreomycetidae</taxon>
        <taxon>Hypocreales</taxon>
        <taxon>Nectriaceae</taxon>
        <taxon>Fusarium</taxon>
        <taxon>Fusarium concolor species complex</taxon>
    </lineage>
</organism>
<dbReference type="Proteomes" id="UP000605986">
    <property type="component" value="Unassembled WGS sequence"/>
</dbReference>
<comment type="caution">
    <text evidence="2">The sequence shown here is derived from an EMBL/GenBank/DDBJ whole genome shotgun (WGS) entry which is preliminary data.</text>
</comment>
<dbReference type="EMBL" id="JAADJG010000068">
    <property type="protein sequence ID" value="KAF4456124.1"/>
    <property type="molecule type" value="Genomic_DNA"/>
</dbReference>
<reference evidence="2" key="1">
    <citation type="submission" date="2020-01" db="EMBL/GenBank/DDBJ databases">
        <title>Identification and distribution of gene clusters putatively required for synthesis of sphingolipid metabolism inhibitors in phylogenetically diverse species of the filamentous fungus Fusarium.</title>
        <authorList>
            <person name="Kim H.-S."/>
            <person name="Busman M."/>
            <person name="Brown D.W."/>
            <person name="Divon H."/>
            <person name="Uhlig S."/>
            <person name="Proctor R.H."/>
        </authorList>
    </citation>
    <scope>NUCLEOTIDE SEQUENCE</scope>
    <source>
        <strain evidence="2">NRRL 53441</strain>
    </source>
</reference>
<accession>A0A8H4KUV9</accession>
<proteinExistence type="predicted"/>
<evidence type="ECO:0000313" key="3">
    <source>
        <dbReference type="Proteomes" id="UP000605986"/>
    </source>
</evidence>
<gene>
    <name evidence="2" type="ORF">F53441_1679</name>
</gene>
<keyword evidence="3" id="KW-1185">Reference proteome</keyword>
<dbReference type="AlphaFoldDB" id="A0A8H4KUV9"/>